<feature type="non-terminal residue" evidence="1">
    <location>
        <position position="42"/>
    </location>
</feature>
<dbReference type="EMBL" id="CAJVPZ010072243">
    <property type="protein sequence ID" value="CAG8801339.1"/>
    <property type="molecule type" value="Genomic_DNA"/>
</dbReference>
<dbReference type="Proteomes" id="UP000789396">
    <property type="component" value="Unassembled WGS sequence"/>
</dbReference>
<comment type="caution">
    <text evidence="1">The sequence shown here is derived from an EMBL/GenBank/DDBJ whole genome shotgun (WGS) entry which is preliminary data.</text>
</comment>
<dbReference type="AlphaFoldDB" id="A0A9N9JZT5"/>
<reference evidence="1" key="1">
    <citation type="submission" date="2021-06" db="EMBL/GenBank/DDBJ databases">
        <authorList>
            <person name="Kallberg Y."/>
            <person name="Tangrot J."/>
            <person name="Rosling A."/>
        </authorList>
    </citation>
    <scope>NUCLEOTIDE SEQUENCE</scope>
    <source>
        <strain evidence="1">IN212</strain>
    </source>
</reference>
<gene>
    <name evidence="1" type="ORF">RFULGI_LOCUS17761</name>
</gene>
<keyword evidence="2" id="KW-1185">Reference proteome</keyword>
<evidence type="ECO:0000313" key="1">
    <source>
        <dbReference type="EMBL" id="CAG8801339.1"/>
    </source>
</evidence>
<name>A0A9N9JZT5_9GLOM</name>
<organism evidence="1 2">
    <name type="scientific">Racocetra fulgida</name>
    <dbReference type="NCBI Taxonomy" id="60492"/>
    <lineage>
        <taxon>Eukaryota</taxon>
        <taxon>Fungi</taxon>
        <taxon>Fungi incertae sedis</taxon>
        <taxon>Mucoromycota</taxon>
        <taxon>Glomeromycotina</taxon>
        <taxon>Glomeromycetes</taxon>
        <taxon>Diversisporales</taxon>
        <taxon>Gigasporaceae</taxon>
        <taxon>Racocetra</taxon>
    </lineage>
</organism>
<protein>
    <submittedName>
        <fullName evidence="1">12564_t:CDS:1</fullName>
    </submittedName>
</protein>
<feature type="non-terminal residue" evidence="1">
    <location>
        <position position="1"/>
    </location>
</feature>
<sequence length="42" mass="3983">ALSDSDVVVEASCNSGCDALRGGGAVEALSDGDVVVGASNTD</sequence>
<proteinExistence type="predicted"/>
<evidence type="ECO:0000313" key="2">
    <source>
        <dbReference type="Proteomes" id="UP000789396"/>
    </source>
</evidence>
<accession>A0A9N9JZT5</accession>